<feature type="region of interest" description="Disordered" evidence="2">
    <location>
        <begin position="74"/>
        <end position="95"/>
    </location>
</feature>
<keyword evidence="1" id="KW-0175">Coiled coil</keyword>
<accession>A0A8R1I4B8</accession>
<feature type="region of interest" description="Disordered" evidence="2">
    <location>
        <begin position="398"/>
        <end position="447"/>
    </location>
</feature>
<dbReference type="EnsemblMetazoa" id="CJA18900.1">
    <property type="protein sequence ID" value="CJA18900.1"/>
    <property type="gene ID" value="WBGene00138104"/>
</dbReference>
<name>A0A8R1I4B8_CAEJA</name>
<feature type="region of interest" description="Disordered" evidence="2">
    <location>
        <begin position="1"/>
        <end position="37"/>
    </location>
</feature>
<reference evidence="3" key="2">
    <citation type="submission" date="2022-06" db="UniProtKB">
        <authorList>
            <consortium name="EnsemblMetazoa"/>
        </authorList>
    </citation>
    <scope>IDENTIFICATION</scope>
    <source>
        <strain evidence="3">DF5081</strain>
    </source>
</reference>
<feature type="compositionally biased region" description="Basic and acidic residues" evidence="2">
    <location>
        <begin position="398"/>
        <end position="413"/>
    </location>
</feature>
<evidence type="ECO:0000256" key="2">
    <source>
        <dbReference type="SAM" id="MobiDB-lite"/>
    </source>
</evidence>
<proteinExistence type="predicted"/>
<dbReference type="AlphaFoldDB" id="A0A8R1I4B8"/>
<feature type="compositionally biased region" description="Basic residues" evidence="2">
    <location>
        <begin position="81"/>
        <end position="92"/>
    </location>
</feature>
<evidence type="ECO:0000256" key="1">
    <source>
        <dbReference type="SAM" id="Coils"/>
    </source>
</evidence>
<evidence type="ECO:0000313" key="4">
    <source>
        <dbReference type="Proteomes" id="UP000005237"/>
    </source>
</evidence>
<protein>
    <submittedName>
        <fullName evidence="3">Uncharacterized protein</fullName>
    </submittedName>
</protein>
<dbReference type="Proteomes" id="UP000005237">
    <property type="component" value="Unassembled WGS sequence"/>
</dbReference>
<sequence>MIPSRRQRYFRPNSPIHTSSPSEGGAQRAGGASRSSMNTVNMNVLDQGELVMDGGEPGDDHHQVAHEEIVDDDNSDMPLEHHHHHQMHHQQHLVHQQYDDRQSTYQVQSQSAQALRRTVGRPINAPTRANSGYVQNPMDMVQKLQSKSLYMPNSQQRAQTRISPTGARIVSFGGRKRENADQLPPGVKKMGNTRNNSGMVAAGIQQHRGMPKSLQPVKVVRLAPGGQRANPTAAELAIIEIENNIKTTIEDSKIDMQRVKDLQDSEFSQDEYHQMMGVLLVELERANAANTSLNQYYRDRQRHEKTIYEAREDAFQARIRQLETEMRKMRESIFVLHAGKFSEAGEQNHYRQEHLEQMMVGEPDQDQVVIEEQLNDKSDYAETDGAPAWIVEETVEQHNMQDYEQEDHHHEQQVVEEEEHVEKKSNILHDDDDEQDQFGAPGRADNQ</sequence>
<feature type="compositionally biased region" description="Low complexity" evidence="2">
    <location>
        <begin position="22"/>
        <end position="36"/>
    </location>
</feature>
<evidence type="ECO:0000313" key="3">
    <source>
        <dbReference type="EnsemblMetazoa" id="CJA18900.1"/>
    </source>
</evidence>
<keyword evidence="4" id="KW-1185">Reference proteome</keyword>
<organism evidence="3 4">
    <name type="scientific">Caenorhabditis japonica</name>
    <dbReference type="NCBI Taxonomy" id="281687"/>
    <lineage>
        <taxon>Eukaryota</taxon>
        <taxon>Metazoa</taxon>
        <taxon>Ecdysozoa</taxon>
        <taxon>Nematoda</taxon>
        <taxon>Chromadorea</taxon>
        <taxon>Rhabditida</taxon>
        <taxon>Rhabditina</taxon>
        <taxon>Rhabditomorpha</taxon>
        <taxon>Rhabditoidea</taxon>
        <taxon>Rhabditidae</taxon>
        <taxon>Peloderinae</taxon>
        <taxon>Caenorhabditis</taxon>
    </lineage>
</organism>
<reference evidence="4" key="1">
    <citation type="submission" date="2010-08" db="EMBL/GenBank/DDBJ databases">
        <authorList>
            <consortium name="Caenorhabditis japonica Sequencing Consortium"/>
            <person name="Wilson R.K."/>
        </authorList>
    </citation>
    <scope>NUCLEOTIDE SEQUENCE [LARGE SCALE GENOMIC DNA]</scope>
    <source>
        <strain evidence="4">DF5081</strain>
    </source>
</reference>
<feature type="compositionally biased region" description="Basic and acidic residues" evidence="2">
    <location>
        <begin position="420"/>
        <end position="429"/>
    </location>
</feature>
<feature type="coiled-coil region" evidence="1">
    <location>
        <begin position="305"/>
        <end position="332"/>
    </location>
</feature>